<dbReference type="AlphaFoldDB" id="A0A9P4R4Q9"/>
<feature type="chain" id="PRO_5040538165" description="1,3-beta-glucanosyltransferase" evidence="5">
    <location>
        <begin position="22"/>
        <end position="479"/>
    </location>
</feature>
<organism evidence="7 8">
    <name type="scientific">Polyplosphaeria fusca</name>
    <dbReference type="NCBI Taxonomy" id="682080"/>
    <lineage>
        <taxon>Eukaryota</taxon>
        <taxon>Fungi</taxon>
        <taxon>Dikarya</taxon>
        <taxon>Ascomycota</taxon>
        <taxon>Pezizomycotina</taxon>
        <taxon>Dothideomycetes</taxon>
        <taxon>Pleosporomycetidae</taxon>
        <taxon>Pleosporales</taxon>
        <taxon>Tetraplosphaeriaceae</taxon>
        <taxon>Polyplosphaeria</taxon>
    </lineage>
</organism>
<evidence type="ECO:0000256" key="5">
    <source>
        <dbReference type="RuleBase" id="RU361209"/>
    </source>
</evidence>
<evidence type="ECO:0000256" key="2">
    <source>
        <dbReference type="ARBA" id="ARBA00007528"/>
    </source>
</evidence>
<name>A0A9P4R4Q9_9PLEO</name>
<evidence type="ECO:0000256" key="1">
    <source>
        <dbReference type="ARBA" id="ARBA00004609"/>
    </source>
</evidence>
<dbReference type="InterPro" id="IPR004886">
    <property type="entry name" value="Glucanosyltransferase"/>
</dbReference>
<dbReference type="Pfam" id="PF03198">
    <property type="entry name" value="Glyco_hydro_72"/>
    <property type="match status" value="1"/>
</dbReference>
<dbReference type="PANTHER" id="PTHR31468:SF4">
    <property type="entry name" value="1,3-BETA-GLUCANOSYLTRANSFERASE GAS3-RELATED"/>
    <property type="match status" value="1"/>
</dbReference>
<keyword evidence="4" id="KW-0325">Glycoprotein</keyword>
<comment type="caution">
    <text evidence="7">The sequence shown here is derived from an EMBL/GenBank/DDBJ whole genome shotgun (WGS) entry which is preliminary data.</text>
</comment>
<feature type="signal peptide" evidence="5">
    <location>
        <begin position="1"/>
        <end position="21"/>
    </location>
</feature>
<dbReference type="GO" id="GO:0071970">
    <property type="term" value="P:fungal-type cell wall (1-&gt;3)-beta-D-glucan biosynthetic process"/>
    <property type="evidence" value="ECO:0007669"/>
    <property type="project" value="TreeGrafter"/>
</dbReference>
<proteinExistence type="inferred from homology"/>
<keyword evidence="5" id="KW-0336">GPI-anchor</keyword>
<feature type="compositionally biased region" description="Low complexity" evidence="6">
    <location>
        <begin position="440"/>
        <end position="453"/>
    </location>
</feature>
<gene>
    <name evidence="7" type="ORF">EJ04DRAFT_485499</name>
</gene>
<dbReference type="SUPFAM" id="SSF51445">
    <property type="entry name" value="(Trans)glycosidases"/>
    <property type="match status" value="1"/>
</dbReference>
<dbReference type="InterPro" id="IPR017853">
    <property type="entry name" value="GH"/>
</dbReference>
<dbReference type="Proteomes" id="UP000799444">
    <property type="component" value="Unassembled WGS sequence"/>
</dbReference>
<keyword evidence="5" id="KW-0808">Transferase</keyword>
<dbReference type="OrthoDB" id="421038at2759"/>
<protein>
    <recommendedName>
        <fullName evidence="5">1,3-beta-glucanosyltransferase</fullName>
        <ecNumber evidence="5">2.4.1.-</ecNumber>
    </recommendedName>
</protein>
<accession>A0A9P4R4Q9</accession>
<evidence type="ECO:0000256" key="6">
    <source>
        <dbReference type="SAM" id="MobiDB-lite"/>
    </source>
</evidence>
<keyword evidence="8" id="KW-1185">Reference proteome</keyword>
<dbReference type="GO" id="GO:0042124">
    <property type="term" value="F:1,3-beta-glucanosyltransferase activity"/>
    <property type="evidence" value="ECO:0007669"/>
    <property type="project" value="TreeGrafter"/>
</dbReference>
<dbReference type="EMBL" id="ML996106">
    <property type="protein sequence ID" value="KAF2739097.1"/>
    <property type="molecule type" value="Genomic_DNA"/>
</dbReference>
<dbReference type="PANTHER" id="PTHR31468">
    <property type="entry name" value="1,3-BETA-GLUCANOSYLTRANSFERASE GAS1"/>
    <property type="match status" value="1"/>
</dbReference>
<evidence type="ECO:0000256" key="3">
    <source>
        <dbReference type="ARBA" id="ARBA00022729"/>
    </source>
</evidence>
<feature type="compositionally biased region" description="Polar residues" evidence="6">
    <location>
        <begin position="429"/>
        <end position="439"/>
    </location>
</feature>
<feature type="region of interest" description="Disordered" evidence="6">
    <location>
        <begin position="426"/>
        <end position="462"/>
    </location>
</feature>
<comment type="function">
    <text evidence="5">Splits internally a 1,3-beta-glucan molecule and transfers the newly generated reducing end (the donor) to the non-reducing end of another 1,3-beta-glucan molecule (the acceptor) forming a 1,3-beta linkage, resulting in the elongation of 1,3-beta-glucan chains in the cell wall.</text>
</comment>
<evidence type="ECO:0000313" key="7">
    <source>
        <dbReference type="EMBL" id="KAF2739097.1"/>
    </source>
</evidence>
<keyword evidence="5" id="KW-0449">Lipoprotein</keyword>
<evidence type="ECO:0000256" key="4">
    <source>
        <dbReference type="ARBA" id="ARBA00023180"/>
    </source>
</evidence>
<sequence>MRSLLHSLALLVALLAAVCHAVHPVEVQGQNFVDTVSKKRVMIIGVDYQPGGQAGYKPDSGEDALSNGTVCLRDAALLQQLGVNTIRVYNVSPKINHDECASIFNAVGIYMIIDVNSPLGGESINRADPASSYHVGYLSRIFGIVENFKGYPNTMAFFAANEVINDLGTVKDNPQYIRAVQRDLKNYIAKHSGRTIPVGYSAADVRDVLQDTWAFLQCAIDGDDNDLSRSDFFGLNSYSWCGESADFQTSGYADLVTTFGDSSIPVFYSEYGCNKPEGVARPFNEVQALYGKDMTALSGGLVYEYSQEESDYGLVNINDNTTVTLKKDYDNLQDQFNKLDISLIQSTTPSATQIKSPECDKKLITNSVFDSNFTVPSPPDGAEDLINNGVDDATQGKIVEVKETNVPMAAYGSTGVQIENLAIHPLANDESNTPGGENTSPSGSASAAVPSPSKKGDASRSTGGWTLAVCVFAAVLTLL</sequence>
<dbReference type="Gene3D" id="3.20.20.80">
    <property type="entry name" value="Glycosidases"/>
    <property type="match status" value="1"/>
</dbReference>
<comment type="subcellular location">
    <subcellularLocation>
        <location evidence="1 5">Cell membrane</location>
        <topology evidence="1 5">Lipid-anchor</topology>
        <topology evidence="1 5">GPI-anchor</topology>
    </subcellularLocation>
</comment>
<keyword evidence="5" id="KW-0472">Membrane</keyword>
<dbReference type="GO" id="GO:0005886">
    <property type="term" value="C:plasma membrane"/>
    <property type="evidence" value="ECO:0007669"/>
    <property type="project" value="UniProtKB-SubCell"/>
</dbReference>
<reference evidence="7" key="1">
    <citation type="journal article" date="2020" name="Stud. Mycol.">
        <title>101 Dothideomycetes genomes: a test case for predicting lifestyles and emergence of pathogens.</title>
        <authorList>
            <person name="Haridas S."/>
            <person name="Albert R."/>
            <person name="Binder M."/>
            <person name="Bloem J."/>
            <person name="Labutti K."/>
            <person name="Salamov A."/>
            <person name="Andreopoulos B."/>
            <person name="Baker S."/>
            <person name="Barry K."/>
            <person name="Bills G."/>
            <person name="Bluhm B."/>
            <person name="Cannon C."/>
            <person name="Castanera R."/>
            <person name="Culley D."/>
            <person name="Daum C."/>
            <person name="Ezra D."/>
            <person name="Gonzalez J."/>
            <person name="Henrissat B."/>
            <person name="Kuo A."/>
            <person name="Liang C."/>
            <person name="Lipzen A."/>
            <person name="Lutzoni F."/>
            <person name="Magnuson J."/>
            <person name="Mondo S."/>
            <person name="Nolan M."/>
            <person name="Ohm R."/>
            <person name="Pangilinan J."/>
            <person name="Park H.-J."/>
            <person name="Ramirez L."/>
            <person name="Alfaro M."/>
            <person name="Sun H."/>
            <person name="Tritt A."/>
            <person name="Yoshinaga Y."/>
            <person name="Zwiers L.-H."/>
            <person name="Turgeon B."/>
            <person name="Goodwin S."/>
            <person name="Spatafora J."/>
            <person name="Crous P."/>
            <person name="Grigoriev I."/>
        </authorList>
    </citation>
    <scope>NUCLEOTIDE SEQUENCE</scope>
    <source>
        <strain evidence="7">CBS 125425</strain>
    </source>
</reference>
<dbReference type="GO" id="GO:0098552">
    <property type="term" value="C:side of membrane"/>
    <property type="evidence" value="ECO:0007669"/>
    <property type="project" value="UniProtKB-KW"/>
</dbReference>
<dbReference type="EC" id="2.4.1.-" evidence="5"/>
<comment type="similarity">
    <text evidence="2 5">Belongs to the glycosyl hydrolase 72 family.</text>
</comment>
<dbReference type="GO" id="GO:0031505">
    <property type="term" value="P:fungal-type cell wall organization"/>
    <property type="evidence" value="ECO:0007669"/>
    <property type="project" value="TreeGrafter"/>
</dbReference>
<evidence type="ECO:0000313" key="8">
    <source>
        <dbReference type="Proteomes" id="UP000799444"/>
    </source>
</evidence>
<keyword evidence="3 5" id="KW-0732">Signal</keyword>